<gene>
    <name evidence="1" type="ORF">STAS_03266</name>
</gene>
<dbReference type="AlphaFoldDB" id="A0A5A7P475"/>
<dbReference type="GO" id="GO:0016740">
    <property type="term" value="F:transferase activity"/>
    <property type="evidence" value="ECO:0007669"/>
    <property type="project" value="UniProtKB-KW"/>
</dbReference>
<keyword evidence="1" id="KW-0808">Transferase</keyword>
<protein>
    <submittedName>
        <fullName evidence="1">Acyl transferase</fullName>
    </submittedName>
</protein>
<organism evidence="1 2">
    <name type="scientific">Striga asiatica</name>
    <name type="common">Asiatic witchweed</name>
    <name type="synonym">Buchnera asiatica</name>
    <dbReference type="NCBI Taxonomy" id="4170"/>
    <lineage>
        <taxon>Eukaryota</taxon>
        <taxon>Viridiplantae</taxon>
        <taxon>Streptophyta</taxon>
        <taxon>Embryophyta</taxon>
        <taxon>Tracheophyta</taxon>
        <taxon>Spermatophyta</taxon>
        <taxon>Magnoliopsida</taxon>
        <taxon>eudicotyledons</taxon>
        <taxon>Gunneridae</taxon>
        <taxon>Pentapetalae</taxon>
        <taxon>asterids</taxon>
        <taxon>lamiids</taxon>
        <taxon>Lamiales</taxon>
        <taxon>Orobanchaceae</taxon>
        <taxon>Buchnereae</taxon>
        <taxon>Striga</taxon>
    </lineage>
</organism>
<accession>A0A5A7P475</accession>
<comment type="caution">
    <text evidence="1">The sequence shown here is derived from an EMBL/GenBank/DDBJ whole genome shotgun (WGS) entry which is preliminary data.</text>
</comment>
<evidence type="ECO:0000313" key="1">
    <source>
        <dbReference type="EMBL" id="GER27552.1"/>
    </source>
</evidence>
<sequence length="117" mass="13114">MWYNGGTESRRGMSRPIDLASTEKLTFGSGSCDEFDLAIGDKKINPGSEWVRCKFLKWGLLMTLYHDLQTNLEVKMDSRGSRRTMLYRQSSVAVQRALANCSVLPLLVSSSSLRAYG</sequence>
<evidence type="ECO:0000313" key="2">
    <source>
        <dbReference type="Proteomes" id="UP000325081"/>
    </source>
</evidence>
<name>A0A5A7P475_STRAF</name>
<keyword evidence="2" id="KW-1185">Reference proteome</keyword>
<proteinExistence type="predicted"/>
<dbReference type="EMBL" id="BKCP01002002">
    <property type="protein sequence ID" value="GER27552.1"/>
    <property type="molecule type" value="Genomic_DNA"/>
</dbReference>
<reference evidence="2" key="1">
    <citation type="journal article" date="2019" name="Curr. Biol.">
        <title>Genome Sequence of Striga asiatica Provides Insight into the Evolution of Plant Parasitism.</title>
        <authorList>
            <person name="Yoshida S."/>
            <person name="Kim S."/>
            <person name="Wafula E.K."/>
            <person name="Tanskanen J."/>
            <person name="Kim Y.M."/>
            <person name="Honaas L."/>
            <person name="Yang Z."/>
            <person name="Spallek T."/>
            <person name="Conn C.E."/>
            <person name="Ichihashi Y."/>
            <person name="Cheong K."/>
            <person name="Cui S."/>
            <person name="Der J.P."/>
            <person name="Gundlach H."/>
            <person name="Jiao Y."/>
            <person name="Hori C."/>
            <person name="Ishida J.K."/>
            <person name="Kasahara H."/>
            <person name="Kiba T."/>
            <person name="Kim M.S."/>
            <person name="Koo N."/>
            <person name="Laohavisit A."/>
            <person name="Lee Y.H."/>
            <person name="Lumba S."/>
            <person name="McCourt P."/>
            <person name="Mortimer J.C."/>
            <person name="Mutuku J.M."/>
            <person name="Nomura T."/>
            <person name="Sasaki-Sekimoto Y."/>
            <person name="Seto Y."/>
            <person name="Wang Y."/>
            <person name="Wakatake T."/>
            <person name="Sakakibara H."/>
            <person name="Demura T."/>
            <person name="Yamaguchi S."/>
            <person name="Yoneyama K."/>
            <person name="Manabe R.I."/>
            <person name="Nelson D.C."/>
            <person name="Schulman A.H."/>
            <person name="Timko M.P."/>
            <person name="dePamphilis C.W."/>
            <person name="Choi D."/>
            <person name="Shirasu K."/>
        </authorList>
    </citation>
    <scope>NUCLEOTIDE SEQUENCE [LARGE SCALE GENOMIC DNA]</scope>
    <source>
        <strain evidence="2">cv. UVA1</strain>
    </source>
</reference>
<dbReference type="Proteomes" id="UP000325081">
    <property type="component" value="Unassembled WGS sequence"/>
</dbReference>